<feature type="domain" description="Glycosyl transferase CAP10" evidence="2">
    <location>
        <begin position="406"/>
        <end position="613"/>
    </location>
</feature>
<dbReference type="PANTHER" id="PTHR12203:SF22">
    <property type="entry name" value="CAPSULE ASSOCIATED PROTEIN"/>
    <property type="match status" value="1"/>
</dbReference>
<keyword evidence="4" id="KW-1185">Reference proteome</keyword>
<dbReference type="OrthoDB" id="541052at2759"/>
<accession>A0A1E3BSY8</accession>
<feature type="transmembrane region" description="Helical" evidence="1">
    <location>
        <begin position="12"/>
        <end position="30"/>
    </location>
</feature>
<dbReference type="InterPro" id="IPR006598">
    <property type="entry name" value="CAP10"/>
</dbReference>
<dbReference type="PANTHER" id="PTHR12203">
    <property type="entry name" value="KDEL LYS-ASP-GLU-LEU CONTAINING - RELATED"/>
    <property type="match status" value="1"/>
</dbReference>
<gene>
    <name evidence="3" type="ORF">SI65_01471</name>
</gene>
<dbReference type="SMART" id="SM00672">
    <property type="entry name" value="CAP10"/>
    <property type="match status" value="1"/>
</dbReference>
<protein>
    <recommendedName>
        <fullName evidence="2">Glycosyl transferase CAP10 domain-containing protein</fullName>
    </recommendedName>
</protein>
<reference evidence="3 4" key="1">
    <citation type="journal article" date="2016" name="BMC Genomics">
        <title>Comparative genomic and transcriptomic analyses of the Fuzhuan brick tea-fermentation fungus Aspergillus cristatus.</title>
        <authorList>
            <person name="Ge Y."/>
            <person name="Wang Y."/>
            <person name="Liu Y."/>
            <person name="Tan Y."/>
            <person name="Ren X."/>
            <person name="Zhang X."/>
            <person name="Hyde K.D."/>
            <person name="Liu Y."/>
            <person name="Liu Z."/>
        </authorList>
    </citation>
    <scope>NUCLEOTIDE SEQUENCE [LARGE SCALE GENOMIC DNA]</scope>
    <source>
        <strain evidence="3 4">GZAAS20.1005</strain>
    </source>
</reference>
<dbReference type="Pfam" id="PF05686">
    <property type="entry name" value="Glyco_transf_90"/>
    <property type="match status" value="1"/>
</dbReference>
<keyword evidence="1" id="KW-0812">Transmembrane</keyword>
<evidence type="ECO:0000313" key="4">
    <source>
        <dbReference type="Proteomes" id="UP000094569"/>
    </source>
</evidence>
<comment type="caution">
    <text evidence="3">The sequence shown here is derived from an EMBL/GenBank/DDBJ whole genome shotgun (WGS) entry which is preliminary data.</text>
</comment>
<keyword evidence="1" id="KW-0472">Membrane</keyword>
<organism evidence="3 4">
    <name type="scientific">Aspergillus cristatus</name>
    <name type="common">Chinese Fuzhuan brick tea-fermentation fungus</name>
    <name type="synonym">Eurotium cristatum</name>
    <dbReference type="NCBI Taxonomy" id="573508"/>
    <lineage>
        <taxon>Eukaryota</taxon>
        <taxon>Fungi</taxon>
        <taxon>Dikarya</taxon>
        <taxon>Ascomycota</taxon>
        <taxon>Pezizomycotina</taxon>
        <taxon>Eurotiomycetes</taxon>
        <taxon>Eurotiomycetidae</taxon>
        <taxon>Eurotiales</taxon>
        <taxon>Aspergillaceae</taxon>
        <taxon>Aspergillus</taxon>
        <taxon>Aspergillus subgen. Aspergillus</taxon>
    </lineage>
</organism>
<dbReference type="Proteomes" id="UP000094569">
    <property type="component" value="Unassembled WGS sequence"/>
</dbReference>
<sequence>MLWLWRSSSLTRLLYLAASLTVCSIVFYTFNLSSLYTGRSKVPLKYGVGVPVSNDNKSSWHPIDDLVANANAEWSALLKKETRTAKAAAKEYRRRRGRHPPPGFAEWFEFAQSKDAVVVEDFFDQIYHDLNPFWGLEPKELRRQARSFEPRIRVRNRTADAVVGGGAIWLDAWLDLVRSVEGYLPDLDMPFNSMDESRIVAPWETISEYVEKERSSRHKMMDSNPKRLRTDYTALSDEEEFEPFMPRYYGPADGSFWDMARVGCPPESPARNGSRITDTNLALSMGMDNFMQQSENGYVGNWTQAKDVCFRPELQALLGTFIEPLSVSTTHELLPLFGGSKLGVNNEILIPPAMYWAENEWYSGGNVHGGEWELKKDVLAWRGSATGGRNRPKNWTGFQRHRLLAMLNATSVASAEQNSARFLNFILPSYDYYNLTSGLEGHLPDFLNEHVDSGFVHLICFPCDEEGGPCEFDGADPHCTYTDPYFAVTPGMPMGEQYANKYLPDIDGNSFSGRYRGFLLSTSLPIKSTIYNEWHDSRLIPWAHFVPMDSTYLDMYGIMEYFIGYTNGTGHDEVARKIALDGKAWAEKVLRHEDMQIYTYRLLLEYARISDDNRDFLGVAEDLL</sequence>
<keyword evidence="1" id="KW-1133">Transmembrane helix</keyword>
<name>A0A1E3BSY8_ASPCR</name>
<dbReference type="InterPro" id="IPR051091">
    <property type="entry name" value="O-Glucosyltr/Glycosyltrsf_90"/>
</dbReference>
<dbReference type="EMBL" id="JXNT01000001">
    <property type="protein sequence ID" value="ODM23881.1"/>
    <property type="molecule type" value="Genomic_DNA"/>
</dbReference>
<dbReference type="AlphaFoldDB" id="A0A1E3BSY8"/>
<dbReference type="STRING" id="573508.A0A1E3BSY8"/>
<dbReference type="VEuPathDB" id="FungiDB:SI65_01471"/>
<evidence type="ECO:0000256" key="1">
    <source>
        <dbReference type="SAM" id="Phobius"/>
    </source>
</evidence>
<proteinExistence type="predicted"/>
<evidence type="ECO:0000313" key="3">
    <source>
        <dbReference type="EMBL" id="ODM23881.1"/>
    </source>
</evidence>
<evidence type="ECO:0000259" key="2">
    <source>
        <dbReference type="SMART" id="SM00672"/>
    </source>
</evidence>